<feature type="non-terminal residue" evidence="1">
    <location>
        <position position="95"/>
    </location>
</feature>
<evidence type="ECO:0000313" key="2">
    <source>
        <dbReference type="Proteomes" id="UP000257109"/>
    </source>
</evidence>
<organism evidence="1 2">
    <name type="scientific">Mucuna pruriens</name>
    <name type="common">Velvet bean</name>
    <name type="synonym">Dolichos pruriens</name>
    <dbReference type="NCBI Taxonomy" id="157652"/>
    <lineage>
        <taxon>Eukaryota</taxon>
        <taxon>Viridiplantae</taxon>
        <taxon>Streptophyta</taxon>
        <taxon>Embryophyta</taxon>
        <taxon>Tracheophyta</taxon>
        <taxon>Spermatophyta</taxon>
        <taxon>Magnoliopsida</taxon>
        <taxon>eudicotyledons</taxon>
        <taxon>Gunneridae</taxon>
        <taxon>Pentapetalae</taxon>
        <taxon>rosids</taxon>
        <taxon>fabids</taxon>
        <taxon>Fabales</taxon>
        <taxon>Fabaceae</taxon>
        <taxon>Papilionoideae</taxon>
        <taxon>50 kb inversion clade</taxon>
        <taxon>NPAAA clade</taxon>
        <taxon>indigoferoid/millettioid clade</taxon>
        <taxon>Phaseoleae</taxon>
        <taxon>Mucuna</taxon>
    </lineage>
</organism>
<dbReference type="EMBL" id="QJKJ01000454">
    <property type="protein sequence ID" value="RDY12518.1"/>
    <property type="molecule type" value="Genomic_DNA"/>
</dbReference>
<evidence type="ECO:0008006" key="3">
    <source>
        <dbReference type="Google" id="ProtNLM"/>
    </source>
</evidence>
<gene>
    <name evidence="1" type="ORF">CR513_02673</name>
</gene>
<dbReference type="OrthoDB" id="1435267at2759"/>
<feature type="non-terminal residue" evidence="1">
    <location>
        <position position="1"/>
    </location>
</feature>
<sequence>MSPYWIVFGKACHLPIEIKHKAYWAVKKCNMAYDQAIEVQDEANNKTFQVNEHQLKHFHAGPTPIVGEVDNISLLEPPYLELHTSKLDNLGGPQK</sequence>
<reference evidence="1" key="1">
    <citation type="submission" date="2018-05" db="EMBL/GenBank/DDBJ databases">
        <title>Draft genome of Mucuna pruriens seed.</title>
        <authorList>
            <person name="Nnadi N.E."/>
            <person name="Vos R."/>
            <person name="Hasami M.H."/>
            <person name="Devisetty U.K."/>
            <person name="Aguiy J.C."/>
        </authorList>
    </citation>
    <scope>NUCLEOTIDE SEQUENCE [LARGE SCALE GENOMIC DNA]</scope>
    <source>
        <strain evidence="1">JCA_2017</strain>
    </source>
</reference>
<accession>A0A371IBU3</accession>
<name>A0A371IBU3_MUCPR</name>
<protein>
    <recommendedName>
        <fullName evidence="3">Reverse transcriptase domain-containing protein</fullName>
    </recommendedName>
</protein>
<keyword evidence="2" id="KW-1185">Reference proteome</keyword>
<comment type="caution">
    <text evidence="1">The sequence shown here is derived from an EMBL/GenBank/DDBJ whole genome shotgun (WGS) entry which is preliminary data.</text>
</comment>
<proteinExistence type="predicted"/>
<dbReference type="Proteomes" id="UP000257109">
    <property type="component" value="Unassembled WGS sequence"/>
</dbReference>
<evidence type="ECO:0000313" key="1">
    <source>
        <dbReference type="EMBL" id="RDY12518.1"/>
    </source>
</evidence>
<dbReference type="AlphaFoldDB" id="A0A371IBU3"/>